<dbReference type="SUPFAM" id="SSF111369">
    <property type="entry name" value="HlyD-like secretion proteins"/>
    <property type="match status" value="1"/>
</dbReference>
<sequence length="362" mass="39747">MKQWLGLCALSSALVLSGCSGEPEYVDFGLPKVKVLELSSSDVREDRLYFPAVANAAERSHLSFRVAGEISKIHVKEGDQLKKGDLIAELDPTDYRLDVDNATARYTVVDSQYKRSKPLVDKGLLAKSQFDEIAANRQIAYAELQLAKLRLSFTMLKAPVDGIISRVSADQFENIQVGQQIVNIHSLDNVEVLIQLPDRLYVSQPDQNVLSKVNAVVKVPSGNEYNAQIKEFTTEPDPSTGTFTVTLSLPMPEKEYILDGMAVEVTSKGEDIGLELNTGGQVPIEAVFNADGDPLERDNKYVWVVNSDETVSKKKVAVGKANKDTVQVLEGLDNNQTVVIAGISRLREGMQVQVIKPEVGNE</sequence>
<dbReference type="OrthoDB" id="1185083at2"/>
<evidence type="ECO:0000256" key="1">
    <source>
        <dbReference type="ARBA" id="ARBA00009477"/>
    </source>
</evidence>
<reference evidence="4 5" key="1">
    <citation type="journal article" date="2012" name="Int. J. Syst. Evol. Microbiol.">
        <title>Vibrio caribbeanicus sp. nov., isolated from the marine sponge Scleritoderma cyanea.</title>
        <authorList>
            <person name="Hoffmann M."/>
            <person name="Monday S.R."/>
            <person name="Allard M.W."/>
            <person name="Strain E.A."/>
            <person name="Whittaker P."/>
            <person name="Naum M."/>
            <person name="McCarthy P.J."/>
            <person name="Lopez J.V."/>
            <person name="Fischer M."/>
            <person name="Brown E.W."/>
        </authorList>
    </citation>
    <scope>NUCLEOTIDE SEQUENCE [LARGE SCALE GENOMIC DNA]</scope>
    <source>
        <strain evidence="5">DSMZ 21326</strain>
    </source>
</reference>
<dbReference type="RefSeq" id="WP_008078806.1">
    <property type="nucleotide sequence ID" value="NZ_AEVT01000088.1"/>
</dbReference>
<proteinExistence type="inferred from homology"/>
<comment type="similarity">
    <text evidence="1">Belongs to the membrane fusion protein (MFP) (TC 8.A.1) family.</text>
</comment>
<dbReference type="InterPro" id="IPR058625">
    <property type="entry name" value="MdtA-like_BSH"/>
</dbReference>
<dbReference type="NCBIfam" id="TIGR01730">
    <property type="entry name" value="RND_mfp"/>
    <property type="match status" value="1"/>
</dbReference>
<evidence type="ECO:0000313" key="4">
    <source>
        <dbReference type="EMBL" id="EGA69217.1"/>
    </source>
</evidence>
<accession>E8M9S3</accession>
<name>E8M9S3_PHOS4</name>
<feature type="domain" description="Multidrug resistance protein MdtA-like barrel-sandwich hybrid" evidence="2">
    <location>
        <begin position="64"/>
        <end position="184"/>
    </location>
</feature>
<dbReference type="GO" id="GO:1990281">
    <property type="term" value="C:efflux pump complex"/>
    <property type="evidence" value="ECO:0007669"/>
    <property type="project" value="TreeGrafter"/>
</dbReference>
<evidence type="ECO:0000259" key="2">
    <source>
        <dbReference type="Pfam" id="PF25917"/>
    </source>
</evidence>
<dbReference type="Gene3D" id="2.40.420.20">
    <property type="match status" value="1"/>
</dbReference>
<dbReference type="InterPro" id="IPR006143">
    <property type="entry name" value="RND_pump_MFP"/>
</dbReference>
<dbReference type="EMBL" id="AEVT01000088">
    <property type="protein sequence ID" value="EGA69217.1"/>
    <property type="molecule type" value="Genomic_DNA"/>
</dbReference>
<dbReference type="Gene3D" id="2.40.30.170">
    <property type="match status" value="1"/>
</dbReference>
<feature type="domain" description="YknX-like C-terminal permuted SH3-like" evidence="3">
    <location>
        <begin position="281"/>
        <end position="354"/>
    </location>
</feature>
<dbReference type="PROSITE" id="PS51257">
    <property type="entry name" value="PROKAR_LIPOPROTEIN"/>
    <property type="match status" value="1"/>
</dbReference>
<dbReference type="PANTHER" id="PTHR30469">
    <property type="entry name" value="MULTIDRUG RESISTANCE PROTEIN MDTA"/>
    <property type="match status" value="1"/>
</dbReference>
<gene>
    <name evidence="4" type="ORF">VISI1226_19846</name>
</gene>
<comment type="caution">
    <text evidence="4">The sequence shown here is derived from an EMBL/GenBank/DDBJ whole genome shotgun (WGS) entry which is preliminary data.</text>
</comment>
<protein>
    <submittedName>
        <fullName evidence="4">Putative periplasmic linker protein</fullName>
    </submittedName>
</protein>
<dbReference type="Gene3D" id="2.40.50.100">
    <property type="match status" value="1"/>
</dbReference>
<dbReference type="Proteomes" id="UP000006228">
    <property type="component" value="Unassembled WGS sequence"/>
</dbReference>
<dbReference type="InterPro" id="IPR058637">
    <property type="entry name" value="YknX-like_C"/>
</dbReference>
<dbReference type="eggNOG" id="COG0845">
    <property type="taxonomic scope" value="Bacteria"/>
</dbReference>
<organism evidence="4 5">
    <name type="scientific">Vibrio sinaloensis DSM 21326</name>
    <dbReference type="NCBI Taxonomy" id="945550"/>
    <lineage>
        <taxon>Bacteria</taxon>
        <taxon>Pseudomonadati</taxon>
        <taxon>Pseudomonadota</taxon>
        <taxon>Gammaproteobacteria</taxon>
        <taxon>Vibrionales</taxon>
        <taxon>Vibrionaceae</taxon>
        <taxon>Vibrio</taxon>
        <taxon>Vibrio oreintalis group</taxon>
    </lineage>
</organism>
<evidence type="ECO:0000259" key="3">
    <source>
        <dbReference type="Pfam" id="PF25989"/>
    </source>
</evidence>
<dbReference type="Pfam" id="PF25989">
    <property type="entry name" value="YknX_C"/>
    <property type="match status" value="1"/>
</dbReference>
<dbReference type="GO" id="GO:0015562">
    <property type="term" value="F:efflux transmembrane transporter activity"/>
    <property type="evidence" value="ECO:0007669"/>
    <property type="project" value="TreeGrafter"/>
</dbReference>
<dbReference type="Pfam" id="PF25917">
    <property type="entry name" value="BSH_RND"/>
    <property type="match status" value="1"/>
</dbReference>
<evidence type="ECO:0000313" key="5">
    <source>
        <dbReference type="Proteomes" id="UP000006228"/>
    </source>
</evidence>
<dbReference type="PANTHER" id="PTHR30469:SF20">
    <property type="entry name" value="EFFLUX RND TRANSPORTER PERIPLASMIC ADAPTOR SUBUNIT"/>
    <property type="match status" value="1"/>
</dbReference>
<dbReference type="Gene3D" id="1.10.287.470">
    <property type="entry name" value="Helix hairpin bin"/>
    <property type="match status" value="1"/>
</dbReference>
<dbReference type="AlphaFoldDB" id="E8M9S3"/>
<dbReference type="GeneID" id="95570326"/>